<comment type="catalytic activity">
    <reaction evidence="7">
        <text>thiamine + ATP = thiamine diphosphate + AMP + H(+)</text>
        <dbReference type="Rhea" id="RHEA:11576"/>
        <dbReference type="ChEBI" id="CHEBI:15378"/>
        <dbReference type="ChEBI" id="CHEBI:18385"/>
        <dbReference type="ChEBI" id="CHEBI:30616"/>
        <dbReference type="ChEBI" id="CHEBI:58937"/>
        <dbReference type="ChEBI" id="CHEBI:456215"/>
    </reaction>
</comment>
<dbReference type="GO" id="GO:0004788">
    <property type="term" value="F:thiamine diphosphokinase activity"/>
    <property type="evidence" value="ECO:0007669"/>
    <property type="project" value="UniProtKB-UniRule"/>
</dbReference>
<comment type="pathway">
    <text evidence="1 7">Cofactor biosynthesis; thiamine diphosphate biosynthesis; thiamine diphosphate from thiamine: step 1/1.</text>
</comment>
<protein>
    <recommendedName>
        <fullName evidence="7">Thiamine pyrophosphokinase</fullName>
        <ecNumber evidence="7">2.7.6.2</ecNumber>
    </recommendedName>
</protein>
<evidence type="ECO:0000256" key="5">
    <source>
        <dbReference type="ARBA" id="ARBA00022777"/>
    </source>
</evidence>
<evidence type="ECO:0000313" key="10">
    <source>
        <dbReference type="Proteomes" id="UP001056384"/>
    </source>
</evidence>
<dbReference type="GO" id="GO:0009229">
    <property type="term" value="P:thiamine diphosphate biosynthetic process"/>
    <property type="evidence" value="ECO:0007669"/>
    <property type="project" value="UniProtKB-UniRule"/>
</dbReference>
<keyword evidence="6 7" id="KW-0067">ATP-binding</keyword>
<dbReference type="InterPro" id="IPR007371">
    <property type="entry name" value="TPK_catalytic"/>
</dbReference>
<accession>A0A9Q9AQ04</accession>
<dbReference type="InterPro" id="IPR036759">
    <property type="entry name" value="TPK_catalytic_sf"/>
</dbReference>
<dbReference type="Gene3D" id="3.40.50.10240">
    <property type="entry name" value="Thiamin pyrophosphokinase, catalytic domain"/>
    <property type="match status" value="1"/>
</dbReference>
<gene>
    <name evidence="9" type="ORF">Slin15195_G032750</name>
</gene>
<keyword evidence="10" id="KW-1185">Reference proteome</keyword>
<dbReference type="SUPFAM" id="SSF63862">
    <property type="entry name" value="Thiamin pyrophosphokinase, substrate-binding domain"/>
    <property type="match status" value="1"/>
</dbReference>
<dbReference type="NCBIfam" id="TIGR01378">
    <property type="entry name" value="thi_PPkinase"/>
    <property type="match status" value="1"/>
</dbReference>
<dbReference type="EC" id="2.7.6.2" evidence="7"/>
<dbReference type="PIRSF" id="PIRSF031057">
    <property type="entry name" value="Thiamin_pyrophosphokinase"/>
    <property type="match status" value="1"/>
</dbReference>
<dbReference type="CDD" id="cd07995">
    <property type="entry name" value="TPK"/>
    <property type="match status" value="1"/>
</dbReference>
<evidence type="ECO:0000313" key="9">
    <source>
        <dbReference type="EMBL" id="USW49956.1"/>
    </source>
</evidence>
<dbReference type="Pfam" id="PF04263">
    <property type="entry name" value="TPK_catalytic"/>
    <property type="match status" value="1"/>
</dbReference>
<keyword evidence="4 7" id="KW-0547">Nucleotide-binding</keyword>
<evidence type="ECO:0000256" key="7">
    <source>
        <dbReference type="PIRNR" id="PIRNR031057"/>
    </source>
</evidence>
<organism evidence="9 10">
    <name type="scientific">Septoria linicola</name>
    <dbReference type="NCBI Taxonomy" id="215465"/>
    <lineage>
        <taxon>Eukaryota</taxon>
        <taxon>Fungi</taxon>
        <taxon>Dikarya</taxon>
        <taxon>Ascomycota</taxon>
        <taxon>Pezizomycotina</taxon>
        <taxon>Dothideomycetes</taxon>
        <taxon>Dothideomycetidae</taxon>
        <taxon>Mycosphaerellales</taxon>
        <taxon>Mycosphaerellaceae</taxon>
        <taxon>Septoria</taxon>
    </lineage>
</organism>
<dbReference type="GO" id="GO:0016301">
    <property type="term" value="F:kinase activity"/>
    <property type="evidence" value="ECO:0007669"/>
    <property type="project" value="UniProtKB-UniRule"/>
</dbReference>
<dbReference type="InterPro" id="IPR007373">
    <property type="entry name" value="Thiamin_PyroPKinase_B1-bd"/>
</dbReference>
<sequence length="281" mass="31468">MAGSDSDTIAQTSNIASPLQPAQYLTSTEKPCPDVALIILNCPFDDLEYFKRLYDHAAYRICADGGANRLHDLLRKHYPSSDWTRALQHALPNAIHGDLDSLRDEVRHEYEKLGVPVSHDPDQYSTDFGKAINKVVDTLPNVANVLVLGSLGGRVDQGVGLLHEIHREQKFLHPSLRFWFFSESSVSILISAGTTRISTPLQEGLLRQNVGILPLYGKAVITTKGLEWDVQDWETEMGGQVSTSNHVKNDLVEIKTDVDVLFTIERETVALRPKIWHEETF</sequence>
<dbReference type="GO" id="GO:0006772">
    <property type="term" value="P:thiamine metabolic process"/>
    <property type="evidence" value="ECO:0007669"/>
    <property type="project" value="InterPro"/>
</dbReference>
<dbReference type="SUPFAM" id="SSF63999">
    <property type="entry name" value="Thiamin pyrophosphokinase, catalytic domain"/>
    <property type="match status" value="1"/>
</dbReference>
<dbReference type="PANTHER" id="PTHR13622:SF8">
    <property type="entry name" value="THIAMIN PYROPHOSPHOKINASE 1"/>
    <property type="match status" value="1"/>
</dbReference>
<dbReference type="InterPro" id="IPR036371">
    <property type="entry name" value="TPK_B1-bd_sf"/>
</dbReference>
<dbReference type="InterPro" id="IPR016966">
    <property type="entry name" value="Thiamin_pyrophosphokinase_euk"/>
</dbReference>
<proteinExistence type="inferred from homology"/>
<dbReference type="InterPro" id="IPR006282">
    <property type="entry name" value="Thi_PPkinase"/>
</dbReference>
<comment type="similarity">
    <text evidence="2 7">Belongs to the thiamine pyrophosphokinase family.</text>
</comment>
<dbReference type="AlphaFoldDB" id="A0A9Q9AQ04"/>
<keyword evidence="5 7" id="KW-0418">Kinase</keyword>
<keyword evidence="3 7" id="KW-0808">Transferase</keyword>
<name>A0A9Q9AQ04_9PEZI</name>
<evidence type="ECO:0000259" key="8">
    <source>
        <dbReference type="SMART" id="SM00983"/>
    </source>
</evidence>
<dbReference type="EMBL" id="CP099419">
    <property type="protein sequence ID" value="USW49956.1"/>
    <property type="molecule type" value="Genomic_DNA"/>
</dbReference>
<dbReference type="GO" id="GO:0005524">
    <property type="term" value="F:ATP binding"/>
    <property type="evidence" value="ECO:0007669"/>
    <property type="project" value="UniProtKB-UniRule"/>
</dbReference>
<evidence type="ECO:0000256" key="3">
    <source>
        <dbReference type="ARBA" id="ARBA00022679"/>
    </source>
</evidence>
<evidence type="ECO:0000256" key="1">
    <source>
        <dbReference type="ARBA" id="ARBA00005078"/>
    </source>
</evidence>
<dbReference type="OrthoDB" id="25149at2759"/>
<evidence type="ECO:0000256" key="6">
    <source>
        <dbReference type="ARBA" id="ARBA00022840"/>
    </source>
</evidence>
<dbReference type="Proteomes" id="UP001056384">
    <property type="component" value="Chromosome 2"/>
</dbReference>
<evidence type="ECO:0000256" key="2">
    <source>
        <dbReference type="ARBA" id="ARBA00006785"/>
    </source>
</evidence>
<reference evidence="9" key="1">
    <citation type="submission" date="2022-06" db="EMBL/GenBank/DDBJ databases">
        <title>Complete genome sequences of two strains of the flax pathogen Septoria linicola.</title>
        <authorList>
            <person name="Lapalu N."/>
            <person name="Simon A."/>
            <person name="Demenou B."/>
            <person name="Paumier D."/>
            <person name="Guillot M.-P."/>
            <person name="Gout L."/>
            <person name="Valade R."/>
        </authorList>
    </citation>
    <scope>NUCLEOTIDE SEQUENCE</scope>
    <source>
        <strain evidence="9">SE15195</strain>
    </source>
</reference>
<dbReference type="PANTHER" id="PTHR13622">
    <property type="entry name" value="THIAMIN PYROPHOSPHOKINASE"/>
    <property type="match status" value="1"/>
</dbReference>
<evidence type="ECO:0000256" key="4">
    <source>
        <dbReference type="ARBA" id="ARBA00022741"/>
    </source>
</evidence>
<dbReference type="GO" id="GO:0030975">
    <property type="term" value="F:thiamine binding"/>
    <property type="evidence" value="ECO:0007669"/>
    <property type="project" value="UniProtKB-UniRule"/>
</dbReference>
<dbReference type="Pfam" id="PF04265">
    <property type="entry name" value="TPK_B1_binding"/>
    <property type="match status" value="1"/>
</dbReference>
<feature type="domain" description="Thiamin pyrophosphokinase thiamin-binding" evidence="8">
    <location>
        <begin position="193"/>
        <end position="260"/>
    </location>
</feature>
<dbReference type="SMART" id="SM00983">
    <property type="entry name" value="TPK_B1_binding"/>
    <property type="match status" value="1"/>
</dbReference>